<evidence type="ECO:0000256" key="2">
    <source>
        <dbReference type="SAM" id="SignalP"/>
    </source>
</evidence>
<feature type="signal peptide" evidence="2">
    <location>
        <begin position="1"/>
        <end position="31"/>
    </location>
</feature>
<dbReference type="InterPro" id="IPR006311">
    <property type="entry name" value="TAT_signal"/>
</dbReference>
<evidence type="ECO:0000313" key="4">
    <source>
        <dbReference type="Proteomes" id="UP000805614"/>
    </source>
</evidence>
<organism evidence="3 4">
    <name type="scientific">Actinomadura alba</name>
    <dbReference type="NCBI Taxonomy" id="406431"/>
    <lineage>
        <taxon>Bacteria</taxon>
        <taxon>Bacillati</taxon>
        <taxon>Actinomycetota</taxon>
        <taxon>Actinomycetes</taxon>
        <taxon>Streptosporangiales</taxon>
        <taxon>Thermomonosporaceae</taxon>
        <taxon>Actinomadura</taxon>
    </lineage>
</organism>
<keyword evidence="4" id="KW-1185">Reference proteome</keyword>
<feature type="region of interest" description="Disordered" evidence="1">
    <location>
        <begin position="27"/>
        <end position="48"/>
    </location>
</feature>
<dbReference type="PROSITE" id="PS51318">
    <property type="entry name" value="TAT"/>
    <property type="match status" value="1"/>
</dbReference>
<keyword evidence="2" id="KW-0732">Signal</keyword>
<feature type="compositionally biased region" description="Low complexity" evidence="1">
    <location>
        <begin position="27"/>
        <end position="44"/>
    </location>
</feature>
<evidence type="ECO:0000256" key="1">
    <source>
        <dbReference type="SAM" id="MobiDB-lite"/>
    </source>
</evidence>
<dbReference type="EMBL" id="JABVEC010000017">
    <property type="protein sequence ID" value="MBC6468143.1"/>
    <property type="molecule type" value="Genomic_DNA"/>
</dbReference>
<accession>A0ABR7LTG5</accession>
<name>A0ABR7LTG5_9ACTN</name>
<dbReference type="SUPFAM" id="SSF63829">
    <property type="entry name" value="Calcium-dependent phosphotriesterase"/>
    <property type="match status" value="1"/>
</dbReference>
<evidence type="ECO:0000313" key="3">
    <source>
        <dbReference type="EMBL" id="MBC6468143.1"/>
    </source>
</evidence>
<feature type="chain" id="PRO_5045596664" evidence="2">
    <location>
        <begin position="32"/>
        <end position="404"/>
    </location>
</feature>
<proteinExistence type="predicted"/>
<protein>
    <submittedName>
        <fullName evidence="3">Uncharacterized protein</fullName>
    </submittedName>
</protein>
<sequence>MRHLTSKSTRLGALLLMAVAGATASAGGASADGAPEAGAAPASGWRHHDVPVQGSANLTAVVATGRSDAWVGGFHVKINGASMSPDAPGARAADDLCDTITADFPSLMLRWNGIAWNQVAVPNVGRINDLSAAGANDMWALGDCGLLRWDGRSWKNTAHAEVPGEQASVNDLHTTGPEEAWLVGNTYDVLTEVEKGFVQRWNGRNWRLLTLPAIEDSHHLSSVAARGANDVWVVGTVYGDDARPDRLLLLHWDGTLWERVPEPETGQWTLRPEEVRITARDDAWVVGWSKTAPDREQIRRPMILHWNGLRWTTSPVPDGPGELYDMSKSGGRGWAVGDTFSPTAPTYEMYVLRWAGDRWVNHPVPHEGEGMINGVAAVPGGDTWVVGSTAGPYPMIARHAEDVG</sequence>
<dbReference type="RefSeq" id="WP_187245158.1">
    <property type="nucleotide sequence ID" value="NZ_BAAAOK010000019.1"/>
</dbReference>
<comment type="caution">
    <text evidence="3">The sequence shown here is derived from an EMBL/GenBank/DDBJ whole genome shotgun (WGS) entry which is preliminary data.</text>
</comment>
<dbReference type="Proteomes" id="UP000805614">
    <property type="component" value="Unassembled WGS sequence"/>
</dbReference>
<reference evidence="3 4" key="1">
    <citation type="submission" date="2020-06" db="EMBL/GenBank/DDBJ databases">
        <title>Actinomadura xiongansis sp. nov., isolated from soil of Baiyangdian.</title>
        <authorList>
            <person name="Zhang X."/>
        </authorList>
    </citation>
    <scope>NUCLEOTIDE SEQUENCE [LARGE SCALE GENOMIC DNA]</scope>
    <source>
        <strain evidence="3 4">HBUM206468</strain>
    </source>
</reference>
<gene>
    <name evidence="3" type="ORF">HKK74_21985</name>
</gene>